<dbReference type="Pfam" id="PF00871">
    <property type="entry name" value="Acetate_kinase"/>
    <property type="match status" value="1"/>
</dbReference>
<comment type="catalytic activity">
    <reaction evidence="9">
        <text>acetate + ATP = acetyl phosphate + ADP</text>
        <dbReference type="Rhea" id="RHEA:11352"/>
        <dbReference type="ChEBI" id="CHEBI:22191"/>
        <dbReference type="ChEBI" id="CHEBI:30089"/>
        <dbReference type="ChEBI" id="CHEBI:30616"/>
        <dbReference type="ChEBI" id="CHEBI:456216"/>
        <dbReference type="EC" id="2.7.2.1"/>
    </reaction>
</comment>
<dbReference type="GO" id="GO:0006085">
    <property type="term" value="P:acetyl-CoA biosynthetic process"/>
    <property type="evidence" value="ECO:0007669"/>
    <property type="project" value="UniProtKB-UniRule"/>
</dbReference>
<dbReference type="SUPFAM" id="SSF53067">
    <property type="entry name" value="Actin-like ATPase domain"/>
    <property type="match status" value="2"/>
</dbReference>
<accession>A0A8J4M6Z9</accession>
<keyword evidence="2 9" id="KW-0963">Cytoplasm</keyword>
<comment type="function">
    <text evidence="9">Catalyzes the formation of acetyl phosphate from acetate and ATP. Can also catalyze the reverse reaction.</text>
</comment>
<dbReference type="PIRSF" id="PIRSF000722">
    <property type="entry name" value="Acetate_prop_kin"/>
    <property type="match status" value="1"/>
</dbReference>
<gene>
    <name evidence="9" type="primary">ackA</name>
    <name evidence="11" type="ORF">ENY07_11825</name>
</gene>
<feature type="binding site" evidence="9">
    <location>
        <position position="9"/>
    </location>
    <ligand>
        <name>Mg(2+)</name>
        <dbReference type="ChEBI" id="CHEBI:18420"/>
    </ligand>
</feature>
<evidence type="ECO:0000256" key="1">
    <source>
        <dbReference type="ARBA" id="ARBA00008748"/>
    </source>
</evidence>
<dbReference type="InterPro" id="IPR004372">
    <property type="entry name" value="Ac/propionate_kinase"/>
</dbReference>
<evidence type="ECO:0000256" key="6">
    <source>
        <dbReference type="ARBA" id="ARBA00022777"/>
    </source>
</evidence>
<dbReference type="PANTHER" id="PTHR21060">
    <property type="entry name" value="ACETATE KINASE"/>
    <property type="match status" value="1"/>
</dbReference>
<dbReference type="PROSITE" id="PS01075">
    <property type="entry name" value="ACETATE_KINASE_1"/>
    <property type="match status" value="1"/>
</dbReference>
<dbReference type="HAMAP" id="MF_00020">
    <property type="entry name" value="Acetate_kinase"/>
    <property type="match status" value="1"/>
</dbReference>
<keyword evidence="3 9" id="KW-0808">Transferase</keyword>
<dbReference type="GO" id="GO:0000287">
    <property type="term" value="F:magnesium ion binding"/>
    <property type="evidence" value="ECO:0007669"/>
    <property type="project" value="UniProtKB-UniRule"/>
</dbReference>
<evidence type="ECO:0000256" key="7">
    <source>
        <dbReference type="ARBA" id="ARBA00022840"/>
    </source>
</evidence>
<comment type="caution">
    <text evidence="11">The sequence shown here is derived from an EMBL/GenBank/DDBJ whole genome shotgun (WGS) entry which is preliminary data.</text>
</comment>
<dbReference type="UniPathway" id="UPA00340">
    <property type="reaction ID" value="UER00458"/>
</dbReference>
<dbReference type="GO" id="GO:0005524">
    <property type="term" value="F:ATP binding"/>
    <property type="evidence" value="ECO:0007669"/>
    <property type="project" value="UniProtKB-KW"/>
</dbReference>
<dbReference type="PROSITE" id="PS01076">
    <property type="entry name" value="ACETATE_KINASE_2"/>
    <property type="match status" value="1"/>
</dbReference>
<dbReference type="InterPro" id="IPR043129">
    <property type="entry name" value="ATPase_NBD"/>
</dbReference>
<feature type="binding site" evidence="9">
    <location>
        <begin position="209"/>
        <end position="213"/>
    </location>
    <ligand>
        <name>ATP</name>
        <dbReference type="ChEBI" id="CHEBI:30616"/>
    </ligand>
</feature>
<evidence type="ECO:0000256" key="9">
    <source>
        <dbReference type="HAMAP-Rule" id="MF_00020"/>
    </source>
</evidence>
<dbReference type="NCBIfam" id="TIGR00016">
    <property type="entry name" value="ackA"/>
    <property type="match status" value="1"/>
</dbReference>
<dbReference type="PANTHER" id="PTHR21060:SF21">
    <property type="entry name" value="ACETATE KINASE"/>
    <property type="match status" value="1"/>
</dbReference>
<feature type="binding site" evidence="9">
    <location>
        <position position="94"/>
    </location>
    <ligand>
        <name>substrate</name>
    </ligand>
</feature>
<dbReference type="AlphaFoldDB" id="A0A8J4M6Z9"/>
<evidence type="ECO:0000256" key="4">
    <source>
        <dbReference type="ARBA" id="ARBA00022723"/>
    </source>
</evidence>
<evidence type="ECO:0000256" key="3">
    <source>
        <dbReference type="ARBA" id="ARBA00022679"/>
    </source>
</evidence>
<feature type="binding site" evidence="9">
    <location>
        <position position="16"/>
    </location>
    <ligand>
        <name>ATP</name>
        <dbReference type="ChEBI" id="CHEBI:30616"/>
    </ligand>
</feature>
<comment type="similarity">
    <text evidence="1 9 10">Belongs to the acetokinase family.</text>
</comment>
<organism evidence="11">
    <name type="scientific">Acidicaldus sp</name>
    <dbReference type="NCBI Taxonomy" id="1872105"/>
    <lineage>
        <taxon>Bacteria</taxon>
        <taxon>Pseudomonadati</taxon>
        <taxon>Pseudomonadota</taxon>
        <taxon>Alphaproteobacteria</taxon>
        <taxon>Acetobacterales</taxon>
        <taxon>Acetobacteraceae</taxon>
        <taxon>Acidicaldus</taxon>
    </lineage>
</organism>
<keyword evidence="6 9" id="KW-0418">Kinase</keyword>
<reference evidence="11" key="1">
    <citation type="journal article" date="2020" name="mSystems">
        <title>Genome- and Community-Level Interaction Insights into Carbon Utilization and Element Cycling Functions of Hydrothermarchaeota in Hydrothermal Sediment.</title>
        <authorList>
            <person name="Zhou Z."/>
            <person name="Liu Y."/>
            <person name="Xu W."/>
            <person name="Pan J."/>
            <person name="Luo Z.H."/>
            <person name="Li M."/>
        </authorList>
    </citation>
    <scope>NUCLEOTIDE SEQUENCE</scope>
    <source>
        <strain evidence="11">SpSt-997</strain>
    </source>
</reference>
<feature type="binding site" evidence="9">
    <location>
        <begin position="284"/>
        <end position="286"/>
    </location>
    <ligand>
        <name>ATP</name>
        <dbReference type="ChEBI" id="CHEBI:30616"/>
    </ligand>
</feature>
<dbReference type="EC" id="2.7.2.1" evidence="9"/>
<comment type="cofactor">
    <cofactor evidence="9">
        <name>Mg(2+)</name>
        <dbReference type="ChEBI" id="CHEBI:18420"/>
    </cofactor>
    <cofactor evidence="9">
        <name>Mn(2+)</name>
        <dbReference type="ChEBI" id="CHEBI:29035"/>
    </cofactor>
    <text evidence="9">Mg(2+). Can also accept Mn(2+).</text>
</comment>
<comment type="pathway">
    <text evidence="9">Metabolic intermediate biosynthesis; acetyl-CoA biosynthesis; acetyl-CoA from acetate: step 1/2.</text>
</comment>
<feature type="binding site" evidence="9">
    <location>
        <begin position="329"/>
        <end position="333"/>
    </location>
    <ligand>
        <name>ATP</name>
        <dbReference type="ChEBI" id="CHEBI:30616"/>
    </ligand>
</feature>
<dbReference type="PRINTS" id="PR00471">
    <property type="entry name" value="ACETATEKNASE"/>
</dbReference>
<feature type="site" description="Transition state stabilizer" evidence="9">
    <location>
        <position position="182"/>
    </location>
</feature>
<proteinExistence type="inferred from homology"/>
<feature type="site" description="Transition state stabilizer" evidence="9">
    <location>
        <position position="242"/>
    </location>
</feature>
<dbReference type="EMBL" id="DTQM01000226">
    <property type="protein sequence ID" value="HGC43889.1"/>
    <property type="molecule type" value="Genomic_DNA"/>
</dbReference>
<protein>
    <recommendedName>
        <fullName evidence="9">Acetate kinase</fullName>
        <ecNumber evidence="9">2.7.2.1</ecNumber>
    </recommendedName>
    <alternativeName>
        <fullName evidence="9">Acetokinase</fullName>
    </alternativeName>
</protein>
<comment type="subcellular location">
    <subcellularLocation>
        <location evidence="9">Cytoplasm</location>
    </subcellularLocation>
</comment>
<evidence type="ECO:0000256" key="10">
    <source>
        <dbReference type="RuleBase" id="RU003835"/>
    </source>
</evidence>
<name>A0A8J4M6Z9_9PROT</name>
<comment type="subunit">
    <text evidence="9">Homodimer.</text>
</comment>
<evidence type="ECO:0000256" key="2">
    <source>
        <dbReference type="ARBA" id="ARBA00022490"/>
    </source>
</evidence>
<evidence type="ECO:0000256" key="8">
    <source>
        <dbReference type="ARBA" id="ARBA00022842"/>
    </source>
</evidence>
<feature type="active site" description="Proton donor/acceptor" evidence="9">
    <location>
        <position position="151"/>
    </location>
</feature>
<dbReference type="InterPro" id="IPR023865">
    <property type="entry name" value="Aliphatic_acid_kinase_CS"/>
</dbReference>
<keyword evidence="7 9" id="KW-0067">ATP-binding</keyword>
<dbReference type="InterPro" id="IPR000890">
    <property type="entry name" value="Aliphatic_acid_kin_short-chain"/>
</dbReference>
<keyword evidence="5 9" id="KW-0547">Nucleotide-binding</keyword>
<evidence type="ECO:0000313" key="11">
    <source>
        <dbReference type="EMBL" id="HGC43889.1"/>
    </source>
</evidence>
<feature type="binding site" evidence="9">
    <location>
        <position position="380"/>
    </location>
    <ligand>
        <name>Mg(2+)</name>
        <dbReference type="ChEBI" id="CHEBI:18420"/>
    </ligand>
</feature>
<keyword evidence="4 9" id="KW-0479">Metal-binding</keyword>
<keyword evidence="8 9" id="KW-0460">Magnesium</keyword>
<dbReference type="GO" id="GO:0008776">
    <property type="term" value="F:acetate kinase activity"/>
    <property type="evidence" value="ECO:0007669"/>
    <property type="project" value="UniProtKB-UniRule"/>
</dbReference>
<dbReference type="Gene3D" id="3.30.420.40">
    <property type="match status" value="2"/>
</dbReference>
<dbReference type="GO" id="GO:0005829">
    <property type="term" value="C:cytosol"/>
    <property type="evidence" value="ECO:0007669"/>
    <property type="project" value="TreeGrafter"/>
</dbReference>
<evidence type="ECO:0000256" key="5">
    <source>
        <dbReference type="ARBA" id="ARBA00022741"/>
    </source>
</evidence>
<sequence>MAEAVLVLNAGSSSIKFALYEIAAAGGLTATVHGQIEGIGTAPHLLAHGGQGEVLAERFWPVGETHTHEDLLQPLLALIESERGKDALIAAGHRVVHGGARHFGPALVTPALLDELTALVPLAPLHQPHNLAAIRAIMALRPELAEVACFDTAFHHGVAPVVSRLALPRQYADEGVRRYGFHGLSYEFIARRLRELEPDLAKGKVIAAHLGSGASLCAMQGGRSVDTTMGFTALDGLVMGTRCGSLDPGVVLYLQQRHGMDAAAIEDLLYHRSGLLGVSGISSDMRTLLASADPRANMAIELFVFRIAREIGALTATLGGLDGVVFTAGIGEHAPEIRAAVAARLGWLGATLDATANQHGTGRISTAESRIILTVIPTDEEAMIAEHTRALARGKS</sequence>
<dbReference type="GO" id="GO:0006083">
    <property type="term" value="P:acetate metabolic process"/>
    <property type="evidence" value="ECO:0007669"/>
    <property type="project" value="TreeGrafter"/>
</dbReference>